<feature type="region of interest" description="Disordered" evidence="3">
    <location>
        <begin position="1543"/>
        <end position="1621"/>
    </location>
</feature>
<dbReference type="Pfam" id="PF01369">
    <property type="entry name" value="Sec7"/>
    <property type="match status" value="1"/>
</dbReference>
<dbReference type="Pfam" id="PF09324">
    <property type="entry name" value="Sec7-like_HDS"/>
    <property type="match status" value="1"/>
</dbReference>
<feature type="compositionally biased region" description="Low complexity" evidence="3">
    <location>
        <begin position="251"/>
        <end position="291"/>
    </location>
</feature>
<dbReference type="PROSITE" id="PS50190">
    <property type="entry name" value="SEC7"/>
    <property type="match status" value="1"/>
</dbReference>
<keyword evidence="6" id="KW-1185">Reference proteome</keyword>
<feature type="compositionally biased region" description="Polar residues" evidence="3">
    <location>
        <begin position="1845"/>
        <end position="1859"/>
    </location>
</feature>
<feature type="region of interest" description="Disordered" evidence="3">
    <location>
        <begin position="1"/>
        <end position="81"/>
    </location>
</feature>
<dbReference type="GO" id="GO:0032012">
    <property type="term" value="P:regulation of ARF protein signal transduction"/>
    <property type="evidence" value="ECO:0007669"/>
    <property type="project" value="InterPro"/>
</dbReference>
<evidence type="ECO:0000256" key="3">
    <source>
        <dbReference type="SAM" id="MobiDB-lite"/>
    </source>
</evidence>
<feature type="region of interest" description="Disordered" evidence="3">
    <location>
        <begin position="1835"/>
        <end position="1859"/>
    </location>
</feature>
<feature type="region of interest" description="Disordered" evidence="3">
    <location>
        <begin position="1451"/>
        <end position="1513"/>
    </location>
</feature>
<dbReference type="CDD" id="cd00171">
    <property type="entry name" value="Sec7"/>
    <property type="match status" value="1"/>
</dbReference>
<evidence type="ECO:0000259" key="4">
    <source>
        <dbReference type="PROSITE" id="PS50190"/>
    </source>
</evidence>
<dbReference type="GeneID" id="31363533"/>
<feature type="compositionally biased region" description="Polar residues" evidence="3">
    <location>
        <begin position="1543"/>
        <end position="1561"/>
    </location>
</feature>
<dbReference type="Pfam" id="PF20252">
    <property type="entry name" value="BIG2_C"/>
    <property type="match status" value="1"/>
</dbReference>
<dbReference type="STRING" id="670386.D3BIH4"/>
<dbReference type="InterPro" id="IPR046455">
    <property type="entry name" value="Sec7/BIG1-like_C"/>
</dbReference>
<protein>
    <submittedName>
        <fullName evidence="5">Armadillo-like helical domain-containing protein</fullName>
    </submittedName>
</protein>
<sequence length="1859" mass="208225">MSTSTTPSTQQQSSNGSVSVNGSAVVQESPIATSTSASVTSTNTTATASTSSSTPIVTPLTPSKASSSSQQNASVSAGGSSTPILSPLGGLSAVASLSSSVSGQTPPSTPEPIANLLNRGLNKVLADCGKKQQPIKEEIRNILETLKQHPNLLTKTTEPEVLTRNPLWITIVQQLSNIYRQSFESRLPKLINPAVELVERRDDTFADCKVGGDSIDQVPQVYTGVGSKDTLLYIYNQKYIVQHNNTITTTNTTTTTSTNNNNNNNNNTPKLQPNINNNDHSVSSALSSSAATTPDISGVSTANLSLSLPPELQSPLPNILTPSSTVEQVANIIDEMIDKAVNTNQQVTCEQKESTITSGTNQQQQSTSDESTSSQIIHPTVLPASFDNEKEEYDISLRDAILIFRLLCELSLREISDYESPPEVKIRIFSLELLSSIFEDFGRCLKNFPNIVNYEIREGLFPSILASGLSPNNTIFRISLTLFLYIVVHYREFLKDEIGQYFSIIILRVLESTTSSIQHRWLVLQVLRNICENTQILIDLYVNYDCSVGSKDIFQRTIEDLSKIAQMVVPENKMYELKVKYLALECLALMLKSLDEGLRSKKEGLAAKLASLPAENQYTLSKQKKLKIEEAKLKFKSSPKKGVDQFVNLGVVERNDVQLAKFFRDTEGLDKTSIGVYISEKENAGILDSYTELFNFTGYTLDNALRYFTAYFRLPGEAQKVDRVVQAFAKRFYIDNQSTPSFEFANDDAAFILSFAIVMLATDLHSTAIKTHMTKPDWIKMNAGINDKKNFDEQYLLGIYDRISLQRLSLKDDDDISDEPSLNVRTTFNLDDPHKPIVDTRDRFHHGNLLVQLKTMLSYIWHPILVSLSLVLENVEDRNVLVCLEGFRCAINLTSLLTMSIEKEAFVSSLANFTIFDKIKELKPKNIESLEKMIQIARIDGNYLQKSWHPVLKSISQLERLRINYLGVNNPNPDSEKLKRTMSTSDFFQLKSSQRSTPIIPEGITIDMITKDLDTANHLYVNSSGLNDSAIVFFVEALTQISLEEIRSTPNPSTFSLLKLVEVAIYNQSRIKLIWQLIADHFTKIGSQPENVYISSLVIDSLKQLAQKFLELEEINKDSSQKDFLRPLELIFHANSHPEVRELILKCIFQLTNGRNAMIKSGWKPIFTIFTLSSFAEPQIASQAFDFVDELSRDFTNITETFFIDYVNCLSTYANSKHKDLSLKAIDILSYCGVQLANGRVCQLSREEGANGSNSTLFTDSEQHISLWFPLLTGLARVISHEDSELRSYALDTLFRVLALFGSTFSPKLWELIFRGVLLPIFDNVGYSKGAPETILEDTKWLIHTGDRAFKSLTEMFINFIDIICFLLDDMLDLFVCCILQDNEILAKTAGTFLIQLVTLNGNKFSDVQWSNVCHQFHKIFQTNTPVEIFNQSSLLMGMGMGGQPTVITTTSPMPTINEQQPPSTPTKQNPHLNGKVHSSLAVKNVDKHPSSAPISPVLNGTNNNNFDKSNHHHNVPEHIQLRQSASLPTTPLSLTPPISRVQSTENMQNSPSEAVDQQRQSLSNNNDSSDNNNINGSDSDEQQQQQSSPTSNNNNNNQQPNSPLPSTSSPHHNRSYSSPTIPTLISMKKQHARTTSLGGGPQQDALKQIQSKCSVQLQMVQAINDIAFSHYEFLNSSQLLCLGDCLEISYQFCLSVFKDDKLHPLISRIGTVLKILQQNTITGYLNLLIVLYTEQCIDATTRTLHSEHRLVSLFRELTELYIKNQNETIVQTDTMLKILKSLLQFNDEKFMRNMSIFYDLLIKLLLNDSKDVRIALREILIRLGSLRGTIDKQMQQQRQQQQQSNHQLPLNNIVQTTN</sequence>
<comment type="caution">
    <text evidence="5">The sequence shown here is derived from an EMBL/GenBank/DDBJ whole genome shotgun (WGS) entry which is preliminary data.</text>
</comment>
<dbReference type="GO" id="GO:0005737">
    <property type="term" value="C:cytoplasm"/>
    <property type="evidence" value="ECO:0007669"/>
    <property type="project" value="UniProtKB-SubCell"/>
</dbReference>
<gene>
    <name evidence="5" type="ORF">PPL_08053</name>
</gene>
<comment type="subcellular location">
    <subcellularLocation>
        <location evidence="1">Cytoplasm</location>
    </subcellularLocation>
</comment>
<proteinExistence type="predicted"/>
<name>D3BIH4_HETP5</name>
<dbReference type="InterPro" id="IPR000904">
    <property type="entry name" value="Sec7_dom"/>
</dbReference>
<feature type="compositionally biased region" description="Polar residues" evidence="3">
    <location>
        <begin position="1451"/>
        <end position="1472"/>
    </location>
</feature>
<feature type="compositionally biased region" description="Low complexity" evidence="3">
    <location>
        <begin position="354"/>
        <end position="375"/>
    </location>
</feature>
<evidence type="ECO:0000256" key="1">
    <source>
        <dbReference type="ARBA" id="ARBA00004496"/>
    </source>
</evidence>
<dbReference type="InParanoid" id="D3BIH4"/>
<organism evidence="5 6">
    <name type="scientific">Heterostelium pallidum (strain ATCC 26659 / Pp 5 / PN500)</name>
    <name type="common">Cellular slime mold</name>
    <name type="synonym">Polysphondylium pallidum</name>
    <dbReference type="NCBI Taxonomy" id="670386"/>
    <lineage>
        <taxon>Eukaryota</taxon>
        <taxon>Amoebozoa</taxon>
        <taxon>Evosea</taxon>
        <taxon>Eumycetozoa</taxon>
        <taxon>Dictyostelia</taxon>
        <taxon>Acytosteliales</taxon>
        <taxon>Acytosteliaceae</taxon>
        <taxon>Heterostelium</taxon>
    </lineage>
</organism>
<feature type="domain" description="SEC7" evidence="4">
    <location>
        <begin position="617"/>
        <end position="806"/>
    </location>
</feature>
<feature type="compositionally biased region" description="Low complexity" evidence="3">
    <location>
        <begin position="1562"/>
        <end position="1611"/>
    </location>
</feature>
<dbReference type="Pfam" id="PF12783">
    <property type="entry name" value="Sec7-like_HUS"/>
    <property type="match status" value="1"/>
</dbReference>
<dbReference type="Gene3D" id="1.10.1000.11">
    <property type="entry name" value="Arf Nucleotide-binding Site Opener,domain 2"/>
    <property type="match status" value="1"/>
</dbReference>
<evidence type="ECO:0000313" key="6">
    <source>
        <dbReference type="Proteomes" id="UP000001396"/>
    </source>
</evidence>
<evidence type="ECO:0000256" key="2">
    <source>
        <dbReference type="ARBA" id="ARBA00022490"/>
    </source>
</evidence>
<dbReference type="Gene3D" id="1.10.220.20">
    <property type="match status" value="1"/>
</dbReference>
<feature type="region of interest" description="Disordered" evidence="3">
    <location>
        <begin position="352"/>
        <end position="381"/>
    </location>
</feature>
<dbReference type="PANTHER" id="PTHR10663">
    <property type="entry name" value="GUANYL-NUCLEOTIDE EXCHANGE FACTOR"/>
    <property type="match status" value="1"/>
</dbReference>
<dbReference type="SUPFAM" id="SSF48425">
    <property type="entry name" value="Sec7 domain"/>
    <property type="match status" value="1"/>
</dbReference>
<dbReference type="Proteomes" id="UP000001396">
    <property type="component" value="Unassembled WGS sequence"/>
</dbReference>
<dbReference type="InterPro" id="IPR016024">
    <property type="entry name" value="ARM-type_fold"/>
</dbReference>
<feature type="compositionally biased region" description="Polar residues" evidence="3">
    <location>
        <begin position="1499"/>
        <end position="1508"/>
    </location>
</feature>
<dbReference type="RefSeq" id="XP_020430722.1">
    <property type="nucleotide sequence ID" value="XM_020578883.1"/>
</dbReference>
<dbReference type="InterPro" id="IPR015403">
    <property type="entry name" value="Mon2/Sec7/BIG1-like_HDS"/>
</dbReference>
<dbReference type="GO" id="GO:0005085">
    <property type="term" value="F:guanyl-nucleotide exchange factor activity"/>
    <property type="evidence" value="ECO:0007669"/>
    <property type="project" value="InterPro"/>
</dbReference>
<accession>D3BIH4</accession>
<dbReference type="SMART" id="SM00222">
    <property type="entry name" value="Sec7"/>
    <property type="match status" value="1"/>
</dbReference>
<dbReference type="InterPro" id="IPR032691">
    <property type="entry name" value="Mon2/Sec7/BIG1-like_HUS"/>
</dbReference>
<dbReference type="SUPFAM" id="SSF48371">
    <property type="entry name" value="ARM repeat"/>
    <property type="match status" value="1"/>
</dbReference>
<feature type="region of interest" description="Disordered" evidence="3">
    <location>
        <begin position="251"/>
        <end position="294"/>
    </location>
</feature>
<dbReference type="InterPro" id="IPR035999">
    <property type="entry name" value="Sec7_dom_sf"/>
</dbReference>
<dbReference type="PANTHER" id="PTHR10663:SF375">
    <property type="entry name" value="LD29171P"/>
    <property type="match status" value="1"/>
</dbReference>
<reference evidence="5 6" key="1">
    <citation type="journal article" date="2011" name="Genome Res.">
        <title>Phylogeny-wide analysis of social amoeba genomes highlights ancient origins for complex intercellular communication.</title>
        <authorList>
            <person name="Heidel A.J."/>
            <person name="Lawal H.M."/>
            <person name="Felder M."/>
            <person name="Schilde C."/>
            <person name="Helps N.R."/>
            <person name="Tunggal B."/>
            <person name="Rivero F."/>
            <person name="John U."/>
            <person name="Schleicher M."/>
            <person name="Eichinger L."/>
            <person name="Platzer M."/>
            <person name="Noegel A.A."/>
            <person name="Schaap P."/>
            <person name="Gloeckner G."/>
        </authorList>
    </citation>
    <scope>NUCLEOTIDE SEQUENCE [LARGE SCALE GENOMIC DNA]</scope>
    <source>
        <strain evidence="6">ATCC 26659 / Pp 5 / PN500</strain>
    </source>
</reference>
<feature type="compositionally biased region" description="Low complexity" evidence="3">
    <location>
        <begin position="1835"/>
        <end position="1844"/>
    </location>
</feature>
<dbReference type="EMBL" id="ADBJ01000037">
    <property type="protein sequence ID" value="EFA78598.1"/>
    <property type="molecule type" value="Genomic_DNA"/>
</dbReference>
<evidence type="ECO:0000313" key="5">
    <source>
        <dbReference type="EMBL" id="EFA78598.1"/>
    </source>
</evidence>
<dbReference type="InterPro" id="IPR023394">
    <property type="entry name" value="Sec7_C_sf"/>
</dbReference>
<keyword evidence="2" id="KW-0963">Cytoplasm</keyword>
<dbReference type="OMA" id="HISLWFP"/>